<feature type="transmembrane region" description="Helical" evidence="8">
    <location>
        <begin position="67"/>
        <end position="87"/>
    </location>
</feature>
<feature type="transmembrane region" description="Helical" evidence="8">
    <location>
        <begin position="38"/>
        <end position="55"/>
    </location>
</feature>
<dbReference type="EC" id="7.2.2.12" evidence="6"/>
<dbReference type="OrthoDB" id="1521937at2"/>
<keyword evidence="8" id="KW-1003">Cell membrane</keyword>
<dbReference type="NCBIfam" id="TIGR01512">
    <property type="entry name" value="ATPase-IB2_Cd"/>
    <property type="match status" value="1"/>
</dbReference>
<dbReference type="GO" id="GO:0046872">
    <property type="term" value="F:metal ion binding"/>
    <property type="evidence" value="ECO:0007669"/>
    <property type="project" value="UniProtKB-KW"/>
</dbReference>
<dbReference type="SUPFAM" id="SSF56784">
    <property type="entry name" value="HAD-like"/>
    <property type="match status" value="1"/>
</dbReference>
<evidence type="ECO:0000256" key="1">
    <source>
        <dbReference type="ARBA" id="ARBA00004370"/>
    </source>
</evidence>
<dbReference type="InterPro" id="IPR001757">
    <property type="entry name" value="P_typ_ATPase"/>
</dbReference>
<proteinExistence type="inferred from homology"/>
<comment type="subcellular location">
    <subcellularLocation>
        <location evidence="8">Cell membrane</location>
    </subcellularLocation>
    <subcellularLocation>
        <location evidence="1">Membrane</location>
    </subcellularLocation>
</comment>
<gene>
    <name evidence="10" type="primary">cadA</name>
    <name evidence="10" type="ORF">E4P47_03975</name>
</gene>
<protein>
    <recommendedName>
        <fullName evidence="6">P-type Zn(2+) transporter</fullName>
        <ecNumber evidence="6">7.2.2.12</ecNumber>
    </recommendedName>
</protein>
<evidence type="ECO:0000256" key="4">
    <source>
        <dbReference type="ARBA" id="ARBA00022989"/>
    </source>
</evidence>
<keyword evidence="11" id="KW-1185">Reference proteome</keyword>
<keyword evidence="3 8" id="KW-0812">Transmembrane</keyword>
<dbReference type="InterPro" id="IPR023298">
    <property type="entry name" value="ATPase_P-typ_TM_dom_sf"/>
</dbReference>
<dbReference type="PANTHER" id="PTHR48085">
    <property type="entry name" value="CADMIUM/ZINC-TRANSPORTING ATPASE HMA2-RELATED"/>
    <property type="match status" value="1"/>
</dbReference>
<dbReference type="EMBL" id="SPNC01000042">
    <property type="protein sequence ID" value="TFH95671.1"/>
    <property type="molecule type" value="Genomic_DNA"/>
</dbReference>
<sequence length="648" mass="69615">MSDKNCSGGCACGCASNSTCGTEATHNHDESSKGLRRVNVSVAILLLTALVSYFFECWGVEWLKSIALMIAFLPVGLPVVLEGWSLIRHERSYFNECTLMVVASVGAFAIGQHYEAVLLMLLYQLGQYLEAKAVGRVRHNISELVDVRNDMVQLVEGSSIREILATDACVGDILRVAPGRRVSLDGRLLSEVAVLDQSSLTGENMLVELEAGEEVLAGSLVSRMPIDIEVLKPYEDSTLAKILKMTEEAAEHKPKTERFVRRFAKVYTPIVFALAVLVVLLPWLVLGSAYEFQEWLYRGLVFLVVSCPCALVISVPLSYVCGLGAMSQHGLLVKGAIHLEELRKVEAVVFDKTGTLTEGHFEVKDLRLLEGVSREEALGYLLALEARSTHPMAMAIQRYAEGVEPAEVAQVEELPGLGLQAVSASGKRLLVGSDRLLERHDISTHGVGGASAILLAIDGRLVAEVVLSDVLKPNSAEAVEALRAAGTTHVVMLSGDKMEAVVETARMVGIADARGGLLPDDKMEAVAELLAEHKVAFVGDGLNDAPVMKLSSVGIAMGGMGSDATIEAADVIIQSDDPLKVPQAIDISRYTHKIVVQNISFALGFKFLVMLLAVVGFASLTLAVIADVGVTLFVVLNALRALAYKSKV</sequence>
<dbReference type="InterPro" id="IPR027256">
    <property type="entry name" value="P-typ_ATPase_IB"/>
</dbReference>
<organism evidence="10 11">
    <name type="scientific">Porphyromonas levii</name>
    <dbReference type="NCBI Taxonomy" id="28114"/>
    <lineage>
        <taxon>Bacteria</taxon>
        <taxon>Pseudomonadati</taxon>
        <taxon>Bacteroidota</taxon>
        <taxon>Bacteroidia</taxon>
        <taxon>Bacteroidales</taxon>
        <taxon>Porphyromonadaceae</taxon>
        <taxon>Porphyromonas</taxon>
    </lineage>
</organism>
<dbReference type="GO" id="GO:0005886">
    <property type="term" value="C:plasma membrane"/>
    <property type="evidence" value="ECO:0007669"/>
    <property type="project" value="UniProtKB-SubCell"/>
</dbReference>
<dbReference type="InterPro" id="IPR023299">
    <property type="entry name" value="ATPase_P-typ_cyto_dom_N"/>
</dbReference>
<dbReference type="STRING" id="1122973.GCA_000379925_00846"/>
<evidence type="ECO:0000256" key="8">
    <source>
        <dbReference type="RuleBase" id="RU362081"/>
    </source>
</evidence>
<accession>A0A4Y8WPT6</accession>
<evidence type="ECO:0000256" key="7">
    <source>
        <dbReference type="ARBA" id="ARBA00047308"/>
    </source>
</evidence>
<dbReference type="InterPro" id="IPR023214">
    <property type="entry name" value="HAD_sf"/>
</dbReference>
<comment type="caution">
    <text evidence="10">The sequence shown here is derived from an EMBL/GenBank/DDBJ whole genome shotgun (WGS) entry which is preliminary data.</text>
</comment>
<dbReference type="NCBIfam" id="TIGR01494">
    <property type="entry name" value="ATPase_P-type"/>
    <property type="match status" value="1"/>
</dbReference>
<feature type="domain" description="P-type ATPase A" evidence="9">
    <location>
        <begin position="149"/>
        <end position="247"/>
    </location>
</feature>
<dbReference type="Pfam" id="PF00702">
    <property type="entry name" value="Hydrolase"/>
    <property type="match status" value="1"/>
</dbReference>
<dbReference type="Gene3D" id="3.40.1110.10">
    <property type="entry name" value="Calcium-transporting ATPase, cytoplasmic domain N"/>
    <property type="match status" value="1"/>
</dbReference>
<dbReference type="InterPro" id="IPR051014">
    <property type="entry name" value="Cation_Transport_ATPase_IB"/>
</dbReference>
<keyword evidence="10" id="KW-0378">Hydrolase</keyword>
<dbReference type="Gene3D" id="2.70.150.10">
    <property type="entry name" value="Calcium-transporting ATPase, cytoplasmic transduction domain A"/>
    <property type="match status" value="1"/>
</dbReference>
<keyword evidence="5 8" id="KW-0472">Membrane</keyword>
<name>A0A4Y8WPT6_9PORP</name>
<dbReference type="Pfam" id="PF00122">
    <property type="entry name" value="E1-E2_ATPase"/>
    <property type="match status" value="1"/>
</dbReference>
<dbReference type="GO" id="GO:0005524">
    <property type="term" value="F:ATP binding"/>
    <property type="evidence" value="ECO:0007669"/>
    <property type="project" value="UniProtKB-UniRule"/>
</dbReference>
<dbReference type="SUPFAM" id="SSF81653">
    <property type="entry name" value="Calcium ATPase, transduction domain A"/>
    <property type="match status" value="1"/>
</dbReference>
<dbReference type="InterPro" id="IPR036412">
    <property type="entry name" value="HAD-like_sf"/>
</dbReference>
<feature type="transmembrane region" description="Helical" evidence="8">
    <location>
        <begin position="266"/>
        <end position="289"/>
    </location>
</feature>
<dbReference type="RefSeq" id="WP_134849442.1">
    <property type="nucleotide sequence ID" value="NZ_CP197400.1"/>
</dbReference>
<feature type="transmembrane region" description="Helical" evidence="8">
    <location>
        <begin position="599"/>
        <end position="618"/>
    </location>
</feature>
<keyword evidence="8" id="KW-0479">Metal-binding</keyword>
<evidence type="ECO:0000256" key="6">
    <source>
        <dbReference type="ARBA" id="ARBA00039097"/>
    </source>
</evidence>
<dbReference type="Gene3D" id="3.40.50.1000">
    <property type="entry name" value="HAD superfamily/HAD-like"/>
    <property type="match status" value="1"/>
</dbReference>
<dbReference type="GO" id="GO:0016463">
    <property type="term" value="F:P-type zinc transporter activity"/>
    <property type="evidence" value="ECO:0007669"/>
    <property type="project" value="UniProtKB-EC"/>
</dbReference>
<reference evidence="10 11" key="1">
    <citation type="submission" date="2019-03" db="EMBL/GenBank/DDBJ databases">
        <title>Porphyromonas levii Isolated from the Uterus of Dairy Cows.</title>
        <authorList>
            <person name="Francis A.M."/>
        </authorList>
    </citation>
    <scope>NUCLEOTIDE SEQUENCE [LARGE SCALE GENOMIC DNA]</scope>
    <source>
        <strain evidence="10 11">AF5678</strain>
    </source>
</reference>
<dbReference type="GO" id="GO:0015086">
    <property type="term" value="F:cadmium ion transmembrane transporter activity"/>
    <property type="evidence" value="ECO:0007669"/>
    <property type="project" value="TreeGrafter"/>
</dbReference>
<dbReference type="GO" id="GO:0016887">
    <property type="term" value="F:ATP hydrolysis activity"/>
    <property type="evidence" value="ECO:0007669"/>
    <property type="project" value="InterPro"/>
</dbReference>
<evidence type="ECO:0000256" key="5">
    <source>
        <dbReference type="ARBA" id="ARBA00023136"/>
    </source>
</evidence>
<feature type="transmembrane region" description="Helical" evidence="8">
    <location>
        <begin position="295"/>
        <end position="320"/>
    </location>
</feature>
<keyword evidence="8" id="KW-0547">Nucleotide-binding</keyword>
<evidence type="ECO:0000259" key="9">
    <source>
        <dbReference type="Pfam" id="PF00122"/>
    </source>
</evidence>
<comment type="catalytic activity">
    <reaction evidence="7">
        <text>Zn(2+)(in) + ATP + H2O = Zn(2+)(out) + ADP + phosphate + H(+)</text>
        <dbReference type="Rhea" id="RHEA:20621"/>
        <dbReference type="ChEBI" id="CHEBI:15377"/>
        <dbReference type="ChEBI" id="CHEBI:15378"/>
        <dbReference type="ChEBI" id="CHEBI:29105"/>
        <dbReference type="ChEBI" id="CHEBI:30616"/>
        <dbReference type="ChEBI" id="CHEBI:43474"/>
        <dbReference type="ChEBI" id="CHEBI:456216"/>
        <dbReference type="EC" id="7.2.2.12"/>
    </reaction>
</comment>
<dbReference type="InterPro" id="IPR018303">
    <property type="entry name" value="ATPase_P-typ_P_site"/>
</dbReference>
<dbReference type="Proteomes" id="UP000297225">
    <property type="component" value="Unassembled WGS sequence"/>
</dbReference>
<keyword evidence="8" id="KW-0067">ATP-binding</keyword>
<keyword evidence="4 8" id="KW-1133">Transmembrane helix</keyword>
<feature type="transmembrane region" description="Helical" evidence="8">
    <location>
        <begin position="624"/>
        <end position="643"/>
    </location>
</feature>
<evidence type="ECO:0000256" key="3">
    <source>
        <dbReference type="ARBA" id="ARBA00022692"/>
    </source>
</evidence>
<comment type="similarity">
    <text evidence="2 8">Belongs to the cation transport ATPase (P-type) (TC 3.A.3) family. Type IB subfamily.</text>
</comment>
<dbReference type="InterPro" id="IPR008250">
    <property type="entry name" value="ATPase_P-typ_transduc_dom_A_sf"/>
</dbReference>
<dbReference type="NCBIfam" id="TIGR01525">
    <property type="entry name" value="ATPase-IB_hvy"/>
    <property type="match status" value="1"/>
</dbReference>
<dbReference type="InterPro" id="IPR059000">
    <property type="entry name" value="ATPase_P-type_domA"/>
</dbReference>
<dbReference type="SUPFAM" id="SSF81665">
    <property type="entry name" value="Calcium ATPase, transmembrane domain M"/>
    <property type="match status" value="1"/>
</dbReference>
<dbReference type="AlphaFoldDB" id="A0A4Y8WPT6"/>
<evidence type="ECO:0000256" key="2">
    <source>
        <dbReference type="ARBA" id="ARBA00006024"/>
    </source>
</evidence>
<dbReference type="PRINTS" id="PR00119">
    <property type="entry name" value="CATATPASE"/>
</dbReference>
<evidence type="ECO:0000313" key="11">
    <source>
        <dbReference type="Proteomes" id="UP000297225"/>
    </source>
</evidence>
<evidence type="ECO:0000313" key="10">
    <source>
        <dbReference type="EMBL" id="TFH95671.1"/>
    </source>
</evidence>
<dbReference type="PROSITE" id="PS00154">
    <property type="entry name" value="ATPASE_E1_E2"/>
    <property type="match status" value="1"/>
</dbReference>
<dbReference type="PANTHER" id="PTHR48085:SF5">
    <property type="entry name" value="CADMIUM_ZINC-TRANSPORTING ATPASE HMA4-RELATED"/>
    <property type="match status" value="1"/>
</dbReference>